<dbReference type="PANTHER" id="PTHR48104">
    <property type="entry name" value="METACASPASE-4"/>
    <property type="match status" value="1"/>
</dbReference>
<dbReference type="AlphaFoldDB" id="A0A5N5QKX9"/>
<evidence type="ECO:0000313" key="6">
    <source>
        <dbReference type="Proteomes" id="UP000383932"/>
    </source>
</evidence>
<comment type="similarity">
    <text evidence="1">Belongs to the peptidase C14B family.</text>
</comment>
<sequence length="714" mass="78895">MNKEATAVEGTAIVWNKSPSRLFALIIGINDYPKSNPKFKSLKGAVPDADEMYSFLTADLKVPTDQIIILHDEAASRQEIINSFVKLRDDTRIEHGDPILIFYAGHGGSDKATDAWARKYGPIQVEVIYPSDFGAEIPGSTETVNCIPDTTIAGLINQLSTAKGDNITVIFDSCFSASGTRKGMSGQIRCAEAKVNIPLNIDEDILQRSDIPSFKQKDIGARRTKLMLYIDQTSHVHLAACSSNGKAWEDKGRGNFTSALLETLRAWGADKITYQNFMISLPDMPNHSKQSPHCYGSNKSRVFFNLRAPSRKTSCIPVKVESGRITLQAGAASGVTFKSIWELYKLPTEDSPALGRSFSKTPHLFTTVLEPEHEITDKETRLYARHVHYGTGNELKVWFSPEAKELIIPDRENGSSDVRDMPVGSGEHEVGYVVHPVEDGADIVVRLYDSGNPNTEPEVTFHLCDSQAVAHGVATLRHRKPARRSEVEPILFAAAKWKWHLRRTNVAHTKELVKAEMMKVAERDDPKGGKYSALEEYSQMLDSDAAGVVDFVVRWKDLYGIKLTSQTRDQLYVRLFYFDTADFSICEAQFPFLSISNTMLTGLLAVDLFGHSAAAGEADPELPESGDLLIGDGGNGGQPFPFTIGEGERLELGYLKVFWSTKPLELNNLRQESVFDEKQDVRGMSMGPRGATQDWGTITLTLVQRAPEDGPGAS</sequence>
<accession>A0A5N5QKX9</accession>
<dbReference type="OrthoDB" id="3223806at2759"/>
<dbReference type="GO" id="GO:0005737">
    <property type="term" value="C:cytoplasm"/>
    <property type="evidence" value="ECO:0007669"/>
    <property type="project" value="TreeGrafter"/>
</dbReference>
<proteinExistence type="inferred from homology"/>
<dbReference type="InterPro" id="IPR011600">
    <property type="entry name" value="Pept_C14_caspase"/>
</dbReference>
<evidence type="ECO:0000256" key="3">
    <source>
        <dbReference type="ARBA" id="ARBA00022807"/>
    </source>
</evidence>
<dbReference type="InterPro" id="IPR029030">
    <property type="entry name" value="Caspase-like_dom_sf"/>
</dbReference>
<dbReference type="SUPFAM" id="SSF52129">
    <property type="entry name" value="Caspase-like"/>
    <property type="match status" value="1"/>
</dbReference>
<organism evidence="5 6">
    <name type="scientific">Ceratobasidium theobromae</name>
    <dbReference type="NCBI Taxonomy" id="1582974"/>
    <lineage>
        <taxon>Eukaryota</taxon>
        <taxon>Fungi</taxon>
        <taxon>Dikarya</taxon>
        <taxon>Basidiomycota</taxon>
        <taxon>Agaricomycotina</taxon>
        <taxon>Agaricomycetes</taxon>
        <taxon>Cantharellales</taxon>
        <taxon>Ceratobasidiaceae</taxon>
        <taxon>Ceratobasidium</taxon>
    </lineage>
</organism>
<dbReference type="GO" id="GO:0004197">
    <property type="term" value="F:cysteine-type endopeptidase activity"/>
    <property type="evidence" value="ECO:0007669"/>
    <property type="project" value="InterPro"/>
</dbReference>
<dbReference type="Pfam" id="PF00656">
    <property type="entry name" value="Peptidase_C14"/>
    <property type="match status" value="1"/>
</dbReference>
<evidence type="ECO:0000313" key="5">
    <source>
        <dbReference type="EMBL" id="KAB5591937.1"/>
    </source>
</evidence>
<gene>
    <name evidence="5" type="ORF">CTheo_4615</name>
</gene>
<dbReference type="PANTHER" id="PTHR48104:SF30">
    <property type="entry name" value="METACASPASE-1"/>
    <property type="match status" value="1"/>
</dbReference>
<keyword evidence="3" id="KW-0788">Thiol protease</keyword>
<reference evidence="5 6" key="1">
    <citation type="journal article" date="2019" name="Fungal Biol. Biotechnol.">
        <title>Draft genome sequence of fastidious pathogen Ceratobasidium theobromae, which causes vascular-streak dieback in Theobroma cacao.</title>
        <authorList>
            <person name="Ali S.S."/>
            <person name="Asman A."/>
            <person name="Shao J."/>
            <person name="Firmansyah A.P."/>
            <person name="Susilo A.W."/>
            <person name="Rosmana A."/>
            <person name="McMahon P."/>
            <person name="Junaid M."/>
            <person name="Guest D."/>
            <person name="Kheng T.Y."/>
            <person name="Meinhardt L.W."/>
            <person name="Bailey B.A."/>
        </authorList>
    </citation>
    <scope>NUCLEOTIDE SEQUENCE [LARGE SCALE GENOMIC DNA]</scope>
    <source>
        <strain evidence="5 6">CT2</strain>
    </source>
</reference>
<keyword evidence="6" id="KW-1185">Reference proteome</keyword>
<comment type="caution">
    <text evidence="5">The sequence shown here is derived from an EMBL/GenBank/DDBJ whole genome shotgun (WGS) entry which is preliminary data.</text>
</comment>
<feature type="domain" description="Peptidase C14 caspase" evidence="4">
    <location>
        <begin position="23"/>
        <end position="278"/>
    </location>
</feature>
<keyword evidence="3" id="KW-0645">Protease</keyword>
<dbReference type="EMBL" id="SSOP01000082">
    <property type="protein sequence ID" value="KAB5591937.1"/>
    <property type="molecule type" value="Genomic_DNA"/>
</dbReference>
<keyword evidence="3" id="KW-0378">Hydrolase</keyword>
<evidence type="ECO:0000256" key="1">
    <source>
        <dbReference type="ARBA" id="ARBA00009005"/>
    </source>
</evidence>
<name>A0A5N5QKX9_9AGAM</name>
<dbReference type="GO" id="GO:0006915">
    <property type="term" value="P:apoptotic process"/>
    <property type="evidence" value="ECO:0007669"/>
    <property type="project" value="UniProtKB-KW"/>
</dbReference>
<protein>
    <recommendedName>
        <fullName evidence="4">Peptidase C14 caspase domain-containing protein</fullName>
    </recommendedName>
</protein>
<evidence type="ECO:0000256" key="2">
    <source>
        <dbReference type="ARBA" id="ARBA00022703"/>
    </source>
</evidence>
<keyword evidence="2" id="KW-0053">Apoptosis</keyword>
<evidence type="ECO:0000259" key="4">
    <source>
        <dbReference type="Pfam" id="PF00656"/>
    </source>
</evidence>
<dbReference type="Proteomes" id="UP000383932">
    <property type="component" value="Unassembled WGS sequence"/>
</dbReference>
<dbReference type="Gene3D" id="3.40.50.1460">
    <property type="match status" value="1"/>
</dbReference>
<dbReference type="InterPro" id="IPR050452">
    <property type="entry name" value="Metacaspase"/>
</dbReference>
<dbReference type="GO" id="GO:0006508">
    <property type="term" value="P:proteolysis"/>
    <property type="evidence" value="ECO:0007669"/>
    <property type="project" value="InterPro"/>
</dbReference>